<feature type="domain" description="Nitroreductase" evidence="3">
    <location>
        <begin position="6"/>
        <end position="150"/>
    </location>
</feature>
<gene>
    <name evidence="4" type="ORF">SDC9_20952</name>
</gene>
<dbReference type="PANTHER" id="PTHR43673:SF10">
    <property type="entry name" value="NADH DEHYDROGENASE_NAD(P)H NITROREDUCTASE XCC3605-RELATED"/>
    <property type="match status" value="1"/>
</dbReference>
<dbReference type="EMBL" id="VSSQ01000085">
    <property type="protein sequence ID" value="MPL75131.1"/>
    <property type="molecule type" value="Genomic_DNA"/>
</dbReference>
<dbReference type="InterPro" id="IPR023312">
    <property type="entry name" value="Put_nitroreductase_C_bac"/>
</dbReference>
<name>A0A644U862_9ZZZZ</name>
<proteinExistence type="inferred from homology"/>
<accession>A0A644U862</accession>
<dbReference type="Gene3D" id="2.20.180.10">
    <property type="entry name" value="putative fmn-dependent nitroreductase like domains"/>
    <property type="match status" value="1"/>
</dbReference>
<dbReference type="InterPro" id="IPR029479">
    <property type="entry name" value="Nitroreductase"/>
</dbReference>
<comment type="similarity">
    <text evidence="1">Belongs to the nitroreductase family.</text>
</comment>
<dbReference type="Pfam" id="PF00881">
    <property type="entry name" value="Nitroreductase"/>
    <property type="match status" value="1"/>
</dbReference>
<organism evidence="4">
    <name type="scientific">bioreactor metagenome</name>
    <dbReference type="NCBI Taxonomy" id="1076179"/>
    <lineage>
        <taxon>unclassified sequences</taxon>
        <taxon>metagenomes</taxon>
        <taxon>ecological metagenomes</taxon>
    </lineage>
</organism>
<evidence type="ECO:0000259" key="3">
    <source>
        <dbReference type="Pfam" id="PF00881"/>
    </source>
</evidence>
<dbReference type="PANTHER" id="PTHR43673">
    <property type="entry name" value="NAD(P)H NITROREDUCTASE YDGI-RELATED"/>
    <property type="match status" value="1"/>
</dbReference>
<evidence type="ECO:0000256" key="1">
    <source>
        <dbReference type="ARBA" id="ARBA00007118"/>
    </source>
</evidence>
<keyword evidence="2" id="KW-0560">Oxidoreductase</keyword>
<dbReference type="AlphaFoldDB" id="A0A644U862"/>
<dbReference type="SUPFAM" id="SSF55469">
    <property type="entry name" value="FMN-dependent nitroreductase-like"/>
    <property type="match status" value="1"/>
</dbReference>
<dbReference type="Gene3D" id="3.40.109.10">
    <property type="entry name" value="NADH Oxidase"/>
    <property type="match status" value="1"/>
</dbReference>
<evidence type="ECO:0000313" key="4">
    <source>
        <dbReference type="EMBL" id="MPL75131.1"/>
    </source>
</evidence>
<evidence type="ECO:0000256" key="2">
    <source>
        <dbReference type="ARBA" id="ARBA00023002"/>
    </source>
</evidence>
<sequence length="190" mass="21381">MISELIKKNRSYRRYYEEEKVSKETLISFVDNARLSPTGGNTQPLRYFIACEEAVVEKIHPTLAWAGYLKEWPGPDKGERPPAYIIILKDTTIPMVAGVDHGIAAQSILLGAVEKGLGGCILASIQRQKIAEVLEIADKYEVLFVVAIGKPKETVVIDEIEPGEDIKYWRDNQKVHHVPKRKLNDIIINS</sequence>
<reference evidence="4" key="1">
    <citation type="submission" date="2019-08" db="EMBL/GenBank/DDBJ databases">
        <authorList>
            <person name="Kucharzyk K."/>
            <person name="Murdoch R.W."/>
            <person name="Higgins S."/>
            <person name="Loffler F."/>
        </authorList>
    </citation>
    <scope>NUCLEOTIDE SEQUENCE</scope>
</reference>
<comment type="caution">
    <text evidence="4">The sequence shown here is derived from an EMBL/GenBank/DDBJ whole genome shotgun (WGS) entry which is preliminary data.</text>
</comment>
<dbReference type="GO" id="GO:0016491">
    <property type="term" value="F:oxidoreductase activity"/>
    <property type="evidence" value="ECO:0007669"/>
    <property type="project" value="UniProtKB-KW"/>
</dbReference>
<dbReference type="InterPro" id="IPR000415">
    <property type="entry name" value="Nitroreductase-like"/>
</dbReference>
<dbReference type="CDD" id="cd02062">
    <property type="entry name" value="Nitro_FMN_reductase"/>
    <property type="match status" value="1"/>
</dbReference>
<protein>
    <recommendedName>
        <fullName evidence="3">Nitroreductase domain-containing protein</fullName>
    </recommendedName>
</protein>